<evidence type="ECO:0000313" key="4">
    <source>
        <dbReference type="EMBL" id="THG31576.1"/>
    </source>
</evidence>
<sequence>MSTLSTAELRRPLIAGAAVREFAKGGYHRTTIADVAREAGISPAYVFKLFPGKERLFVTALEECFAQILDALAVGADASPDQGADAVLDAMGEAYAELIADRSLLALQVHAQSAADIPEVKQALRNGIGEVTTFAKTRSGASDENVQRFIAFGQLCHLIVTTGVEDMPQSWAKLLSRGIRHP</sequence>
<dbReference type="PROSITE" id="PS50977">
    <property type="entry name" value="HTH_TETR_2"/>
    <property type="match status" value="1"/>
</dbReference>
<evidence type="ECO:0000256" key="1">
    <source>
        <dbReference type="ARBA" id="ARBA00023125"/>
    </source>
</evidence>
<dbReference type="Gene3D" id="1.10.357.10">
    <property type="entry name" value="Tetracycline Repressor, domain 2"/>
    <property type="match status" value="1"/>
</dbReference>
<feature type="DNA-binding region" description="H-T-H motif" evidence="2">
    <location>
        <begin position="31"/>
        <end position="50"/>
    </location>
</feature>
<dbReference type="PANTHER" id="PTHR30055">
    <property type="entry name" value="HTH-TYPE TRANSCRIPTIONAL REGULATOR RUTR"/>
    <property type="match status" value="1"/>
</dbReference>
<dbReference type="AlphaFoldDB" id="A0A4S4FQC4"/>
<name>A0A4S4FQC4_9MICO</name>
<accession>A0A4S4FQC4</accession>
<dbReference type="Proteomes" id="UP000309133">
    <property type="component" value="Unassembled WGS sequence"/>
</dbReference>
<dbReference type="Pfam" id="PF00440">
    <property type="entry name" value="TetR_N"/>
    <property type="match status" value="1"/>
</dbReference>
<dbReference type="InterPro" id="IPR009057">
    <property type="entry name" value="Homeodomain-like_sf"/>
</dbReference>
<protein>
    <submittedName>
        <fullName evidence="4">TetR/AcrR family transcriptional regulator</fullName>
    </submittedName>
</protein>
<feature type="domain" description="HTH tetR-type" evidence="3">
    <location>
        <begin position="8"/>
        <end position="68"/>
    </location>
</feature>
<reference evidence="4 5" key="1">
    <citation type="submission" date="2019-04" db="EMBL/GenBank/DDBJ databases">
        <authorList>
            <person name="Jiang L."/>
        </authorList>
    </citation>
    <scope>NUCLEOTIDE SEQUENCE [LARGE SCALE GENOMIC DNA]</scope>
    <source>
        <strain evidence="4 5">YIM 131853</strain>
    </source>
</reference>
<dbReference type="EMBL" id="SSSM01000003">
    <property type="protein sequence ID" value="THG31576.1"/>
    <property type="molecule type" value="Genomic_DNA"/>
</dbReference>
<gene>
    <name evidence="4" type="ORF">E6C64_05740</name>
</gene>
<keyword evidence="1 2" id="KW-0238">DNA-binding</keyword>
<dbReference type="GO" id="GO:0003700">
    <property type="term" value="F:DNA-binding transcription factor activity"/>
    <property type="evidence" value="ECO:0007669"/>
    <property type="project" value="TreeGrafter"/>
</dbReference>
<organism evidence="4 5">
    <name type="scientific">Naasia lichenicola</name>
    <dbReference type="NCBI Taxonomy" id="2565933"/>
    <lineage>
        <taxon>Bacteria</taxon>
        <taxon>Bacillati</taxon>
        <taxon>Actinomycetota</taxon>
        <taxon>Actinomycetes</taxon>
        <taxon>Micrococcales</taxon>
        <taxon>Microbacteriaceae</taxon>
        <taxon>Naasia</taxon>
    </lineage>
</organism>
<dbReference type="RefSeq" id="WP_136426696.1">
    <property type="nucleotide sequence ID" value="NZ_SSSM01000003.1"/>
</dbReference>
<dbReference type="SUPFAM" id="SSF46689">
    <property type="entry name" value="Homeodomain-like"/>
    <property type="match status" value="1"/>
</dbReference>
<evidence type="ECO:0000256" key="2">
    <source>
        <dbReference type="PROSITE-ProRule" id="PRU00335"/>
    </source>
</evidence>
<dbReference type="PANTHER" id="PTHR30055:SF146">
    <property type="entry name" value="HTH-TYPE TRANSCRIPTIONAL DUAL REGULATOR CECR"/>
    <property type="match status" value="1"/>
</dbReference>
<evidence type="ECO:0000259" key="3">
    <source>
        <dbReference type="PROSITE" id="PS50977"/>
    </source>
</evidence>
<dbReference type="OrthoDB" id="3691941at2"/>
<dbReference type="InterPro" id="IPR050109">
    <property type="entry name" value="HTH-type_TetR-like_transc_reg"/>
</dbReference>
<evidence type="ECO:0000313" key="5">
    <source>
        <dbReference type="Proteomes" id="UP000309133"/>
    </source>
</evidence>
<keyword evidence="5" id="KW-1185">Reference proteome</keyword>
<dbReference type="InterPro" id="IPR001647">
    <property type="entry name" value="HTH_TetR"/>
</dbReference>
<proteinExistence type="predicted"/>
<comment type="caution">
    <text evidence="4">The sequence shown here is derived from an EMBL/GenBank/DDBJ whole genome shotgun (WGS) entry which is preliminary data.</text>
</comment>
<dbReference type="GO" id="GO:0000976">
    <property type="term" value="F:transcription cis-regulatory region binding"/>
    <property type="evidence" value="ECO:0007669"/>
    <property type="project" value="TreeGrafter"/>
</dbReference>